<evidence type="ECO:0000256" key="18">
    <source>
        <dbReference type="ARBA" id="ARBA00049504"/>
    </source>
</evidence>
<keyword evidence="8 19" id="KW-0169">Cobalamin biosynthesis</keyword>
<organism evidence="20 21">
    <name type="scientific">Agrobacterium leguminum</name>
    <dbReference type="NCBI Taxonomy" id="2792015"/>
    <lineage>
        <taxon>Bacteria</taxon>
        <taxon>Pseudomonadati</taxon>
        <taxon>Pseudomonadota</taxon>
        <taxon>Alphaproteobacteria</taxon>
        <taxon>Hyphomicrobiales</taxon>
        <taxon>Rhizobiaceae</taxon>
        <taxon>Rhizobium/Agrobacterium group</taxon>
        <taxon>Agrobacterium</taxon>
    </lineage>
</organism>
<keyword evidence="7 19" id="KW-1003">Cell membrane</keyword>
<feature type="transmembrane region" description="Helical" evidence="19">
    <location>
        <begin position="105"/>
        <end position="121"/>
    </location>
</feature>
<keyword evidence="12 19" id="KW-1133">Transmembrane helix</keyword>
<sequence>MRPELVFSGKSVFVAPLIIADAPRNNRKCSDCNGESMKAGDFITDVMHSLAFLSRLPVPSRFFDDADGVSMRRTARAFPAAGLLIALPAAFLVVVFAAFDASPQLTGWLVIGLTVLITGALHEDGLADMADGFGSGKEKARMLEIMKDSRIGSYGAIAMILSFALRATALASLIETLPAKTAAAALIAALVLSRALMVWHWQSLPAAKTSGIAAGAGQPGSSERNIALVIGLLLFTLFTLHALPLLSIALVLAAAFLAAVLFGRLCDSKIGGHTGDTIGACQQITEIVILIALALAA</sequence>
<evidence type="ECO:0000256" key="19">
    <source>
        <dbReference type="HAMAP-Rule" id="MF_00719"/>
    </source>
</evidence>
<evidence type="ECO:0000256" key="4">
    <source>
        <dbReference type="ARBA" id="ARBA00010561"/>
    </source>
</evidence>
<comment type="subcellular location">
    <subcellularLocation>
        <location evidence="2 19">Cell membrane</location>
        <topology evidence="2 19">Multi-pass membrane protein</topology>
    </subcellularLocation>
</comment>
<reference evidence="20" key="1">
    <citation type="submission" date="2022-12" db="EMBL/GenBank/DDBJ databases">
        <title>Draft genome sequences of 22 rhizogenic Agrobacterium biovar 1 strains, the causative agent of hairy root disease.</title>
        <authorList>
            <person name="Kim N."/>
            <person name="Vargas P."/>
            <person name="Rediers H."/>
        </authorList>
    </citation>
    <scope>NUCLEOTIDE SEQUENCE</scope>
    <source>
        <strain evidence="20">ST07.17.026</strain>
    </source>
</reference>
<evidence type="ECO:0000256" key="1">
    <source>
        <dbReference type="ARBA" id="ARBA00001946"/>
    </source>
</evidence>
<evidence type="ECO:0000256" key="14">
    <source>
        <dbReference type="ARBA" id="ARBA00025228"/>
    </source>
</evidence>
<feature type="transmembrane region" description="Helical" evidence="19">
    <location>
        <begin position="80"/>
        <end position="99"/>
    </location>
</feature>
<keyword evidence="13 19" id="KW-0472">Membrane</keyword>
<evidence type="ECO:0000256" key="7">
    <source>
        <dbReference type="ARBA" id="ARBA00022475"/>
    </source>
</evidence>
<dbReference type="EC" id="2.7.8.26" evidence="5 19"/>
<comment type="catalytic activity">
    <reaction evidence="18 19">
        <text>alpha-ribazole 5'-phosphate + adenosylcob(III)inamide-GDP = adenosylcob(III)alamin 5'-phosphate + GMP + H(+)</text>
        <dbReference type="Rhea" id="RHEA:23560"/>
        <dbReference type="ChEBI" id="CHEBI:15378"/>
        <dbReference type="ChEBI" id="CHEBI:57918"/>
        <dbReference type="ChEBI" id="CHEBI:58115"/>
        <dbReference type="ChEBI" id="CHEBI:60487"/>
        <dbReference type="ChEBI" id="CHEBI:60493"/>
        <dbReference type="EC" id="2.7.8.26"/>
    </reaction>
</comment>
<evidence type="ECO:0000256" key="9">
    <source>
        <dbReference type="ARBA" id="ARBA00022679"/>
    </source>
</evidence>
<keyword evidence="21" id="KW-1185">Reference proteome</keyword>
<comment type="caution">
    <text evidence="20">The sequence shown here is derived from an EMBL/GenBank/DDBJ whole genome shotgun (WGS) entry which is preliminary data.</text>
</comment>
<dbReference type="InterPro" id="IPR003805">
    <property type="entry name" value="CobS"/>
</dbReference>
<dbReference type="EMBL" id="JAPZLT010000015">
    <property type="protein sequence ID" value="MCZ7912109.1"/>
    <property type="molecule type" value="Genomic_DNA"/>
</dbReference>
<name>A0A9X3KHW3_9HYPH</name>
<dbReference type="Pfam" id="PF02654">
    <property type="entry name" value="CobS"/>
    <property type="match status" value="1"/>
</dbReference>
<evidence type="ECO:0000256" key="17">
    <source>
        <dbReference type="ARBA" id="ARBA00048623"/>
    </source>
</evidence>
<comment type="similarity">
    <text evidence="4 19">Belongs to the CobS family.</text>
</comment>
<feature type="transmembrane region" description="Helical" evidence="19">
    <location>
        <begin position="249"/>
        <end position="266"/>
    </location>
</feature>
<dbReference type="GO" id="GO:0008818">
    <property type="term" value="F:cobalamin 5'-phosphate synthase activity"/>
    <property type="evidence" value="ECO:0007669"/>
    <property type="project" value="UniProtKB-UniRule"/>
</dbReference>
<evidence type="ECO:0000256" key="10">
    <source>
        <dbReference type="ARBA" id="ARBA00022692"/>
    </source>
</evidence>
<comment type="function">
    <text evidence="14 19">Joins adenosylcobinamide-GDP and alpha-ribazole to generate adenosylcobalamin (Ado-cobalamin). Also synthesizes adenosylcobalamin 5'-phosphate from adenosylcobinamide-GDP and alpha-ribazole 5'-phosphate.</text>
</comment>
<evidence type="ECO:0000313" key="20">
    <source>
        <dbReference type="EMBL" id="MCZ7912109.1"/>
    </source>
</evidence>
<comment type="catalytic activity">
    <reaction evidence="17 19">
        <text>alpha-ribazole + adenosylcob(III)inamide-GDP = adenosylcob(III)alamin + GMP + H(+)</text>
        <dbReference type="Rhea" id="RHEA:16049"/>
        <dbReference type="ChEBI" id="CHEBI:10329"/>
        <dbReference type="ChEBI" id="CHEBI:15378"/>
        <dbReference type="ChEBI" id="CHEBI:18408"/>
        <dbReference type="ChEBI" id="CHEBI:58115"/>
        <dbReference type="ChEBI" id="CHEBI:60487"/>
        <dbReference type="EC" id="2.7.8.26"/>
    </reaction>
</comment>
<gene>
    <name evidence="19" type="primary">cobS</name>
    <name evidence="20" type="ORF">O9X94_22530</name>
</gene>
<evidence type="ECO:0000256" key="5">
    <source>
        <dbReference type="ARBA" id="ARBA00013200"/>
    </source>
</evidence>
<comment type="pathway">
    <text evidence="3 19">Cofactor biosynthesis; adenosylcobalamin biosynthesis; adenosylcobalamin from cob(II)yrinate a,c-diamide: step 7/7.</text>
</comment>
<evidence type="ECO:0000256" key="6">
    <source>
        <dbReference type="ARBA" id="ARBA00015850"/>
    </source>
</evidence>
<evidence type="ECO:0000256" key="12">
    <source>
        <dbReference type="ARBA" id="ARBA00022989"/>
    </source>
</evidence>
<dbReference type="NCBIfam" id="TIGR00317">
    <property type="entry name" value="cobS"/>
    <property type="match status" value="1"/>
</dbReference>
<comment type="cofactor">
    <cofactor evidence="1 19">
        <name>Mg(2+)</name>
        <dbReference type="ChEBI" id="CHEBI:18420"/>
    </cofactor>
</comment>
<evidence type="ECO:0000256" key="13">
    <source>
        <dbReference type="ARBA" id="ARBA00023136"/>
    </source>
</evidence>
<evidence type="ECO:0000313" key="21">
    <source>
        <dbReference type="Proteomes" id="UP001151309"/>
    </source>
</evidence>
<dbReference type="GO" id="GO:0005886">
    <property type="term" value="C:plasma membrane"/>
    <property type="evidence" value="ECO:0007669"/>
    <property type="project" value="UniProtKB-SubCell"/>
</dbReference>
<dbReference type="HAMAP" id="MF_00719">
    <property type="entry name" value="CobS"/>
    <property type="match status" value="1"/>
</dbReference>
<keyword evidence="11 19" id="KW-0460">Magnesium</keyword>
<keyword evidence="9 19" id="KW-0808">Transferase</keyword>
<dbReference type="Proteomes" id="UP001151309">
    <property type="component" value="Unassembled WGS sequence"/>
</dbReference>
<dbReference type="GO" id="GO:0051073">
    <property type="term" value="F:adenosylcobinamide-GDP ribazoletransferase activity"/>
    <property type="evidence" value="ECO:0007669"/>
    <property type="project" value="UniProtKB-UniRule"/>
</dbReference>
<dbReference type="NCBIfam" id="NF001276">
    <property type="entry name" value="PRK00235.1-2"/>
    <property type="match status" value="1"/>
</dbReference>
<dbReference type="PANTHER" id="PTHR34148:SF1">
    <property type="entry name" value="ADENOSYLCOBINAMIDE-GDP RIBAZOLETRANSFERASE"/>
    <property type="match status" value="1"/>
</dbReference>
<dbReference type="PANTHER" id="PTHR34148">
    <property type="entry name" value="ADENOSYLCOBINAMIDE-GDP RIBAZOLETRANSFERASE"/>
    <property type="match status" value="1"/>
</dbReference>
<evidence type="ECO:0000256" key="15">
    <source>
        <dbReference type="ARBA" id="ARBA00032605"/>
    </source>
</evidence>
<accession>A0A9X3KHW3</accession>
<keyword evidence="10 19" id="KW-0812">Transmembrane</keyword>
<evidence type="ECO:0000256" key="16">
    <source>
        <dbReference type="ARBA" id="ARBA00032853"/>
    </source>
</evidence>
<protein>
    <recommendedName>
        <fullName evidence="6 19">Adenosylcobinamide-GDP ribazoletransferase</fullName>
        <ecNumber evidence="5 19">2.7.8.26</ecNumber>
    </recommendedName>
    <alternativeName>
        <fullName evidence="16 19">Cobalamin synthase</fullName>
    </alternativeName>
    <alternativeName>
        <fullName evidence="15 19">Cobalamin-5'-phosphate synthase</fullName>
    </alternativeName>
</protein>
<evidence type="ECO:0000256" key="2">
    <source>
        <dbReference type="ARBA" id="ARBA00004651"/>
    </source>
</evidence>
<evidence type="ECO:0000256" key="8">
    <source>
        <dbReference type="ARBA" id="ARBA00022573"/>
    </source>
</evidence>
<evidence type="ECO:0000256" key="3">
    <source>
        <dbReference type="ARBA" id="ARBA00004663"/>
    </source>
</evidence>
<feature type="transmembrane region" description="Helical" evidence="19">
    <location>
        <begin position="151"/>
        <end position="174"/>
    </location>
</feature>
<dbReference type="AlphaFoldDB" id="A0A9X3KHW3"/>
<dbReference type="GO" id="GO:0009236">
    <property type="term" value="P:cobalamin biosynthetic process"/>
    <property type="evidence" value="ECO:0007669"/>
    <property type="project" value="UniProtKB-UniRule"/>
</dbReference>
<proteinExistence type="inferred from homology"/>
<evidence type="ECO:0000256" key="11">
    <source>
        <dbReference type="ARBA" id="ARBA00022842"/>
    </source>
</evidence>